<evidence type="ECO:0000256" key="13">
    <source>
        <dbReference type="SAM" id="SignalP"/>
    </source>
</evidence>
<gene>
    <name evidence="16" type="ORF">C0Q70_10806</name>
</gene>
<keyword evidence="10" id="KW-0325">Glycoprotein</keyword>
<feature type="transmembrane region" description="Helical" evidence="12">
    <location>
        <begin position="1044"/>
        <end position="1067"/>
    </location>
</feature>
<dbReference type="SMART" id="SM00369">
    <property type="entry name" value="LRR_TYP"/>
    <property type="match status" value="4"/>
</dbReference>
<evidence type="ECO:0000256" key="11">
    <source>
        <dbReference type="SAM" id="MobiDB-lite"/>
    </source>
</evidence>
<dbReference type="Gene3D" id="3.80.10.10">
    <property type="entry name" value="Ribonuclease Inhibitor"/>
    <property type="match status" value="1"/>
</dbReference>
<feature type="transmembrane region" description="Helical" evidence="12">
    <location>
        <begin position="890"/>
        <end position="916"/>
    </location>
</feature>
<proteinExistence type="inferred from homology"/>
<dbReference type="SUPFAM" id="SSF52058">
    <property type="entry name" value="L domain-like"/>
    <property type="match status" value="1"/>
</dbReference>
<dbReference type="GO" id="GO:0016020">
    <property type="term" value="C:membrane"/>
    <property type="evidence" value="ECO:0007669"/>
    <property type="project" value="UniProtKB-SubCell"/>
</dbReference>
<keyword evidence="9" id="KW-1015">Disulfide bond</keyword>
<feature type="transmembrane region" description="Helical" evidence="12">
    <location>
        <begin position="1019"/>
        <end position="1038"/>
    </location>
</feature>
<dbReference type="FunFam" id="1.20.1070.10:FF:000058">
    <property type="entry name" value="Adhesion G protein-coupled receptor F5"/>
    <property type="match status" value="1"/>
</dbReference>
<dbReference type="InterPro" id="IPR045860">
    <property type="entry name" value="Snake_toxin-like_sf"/>
</dbReference>
<evidence type="ECO:0000259" key="15">
    <source>
        <dbReference type="PROSITE" id="PS50261"/>
    </source>
</evidence>
<dbReference type="SUPFAM" id="SSF57302">
    <property type="entry name" value="Snake toxin-like"/>
    <property type="match status" value="1"/>
</dbReference>
<keyword evidence="5 13" id="KW-0732">Signal</keyword>
<feature type="chain" id="PRO_5015761326" description="G-protein coupled receptors family 2 profile 2 domain-containing protein" evidence="13">
    <location>
        <begin position="19"/>
        <end position="1243"/>
    </location>
</feature>
<dbReference type="InterPro" id="IPR017983">
    <property type="entry name" value="GPCR_2_secretin-like_CS"/>
</dbReference>
<comment type="subcellular location">
    <subcellularLocation>
        <location evidence="1">Membrane</location>
        <topology evidence="1">Multi-pass membrane protein</topology>
    </subcellularLocation>
</comment>
<dbReference type="PROSITE" id="PS00650">
    <property type="entry name" value="G_PROTEIN_RECEP_F2_2"/>
    <property type="match status" value="1"/>
</dbReference>
<dbReference type="Pfam" id="PF13855">
    <property type="entry name" value="LRR_8"/>
    <property type="match status" value="1"/>
</dbReference>
<evidence type="ECO:0000259" key="14">
    <source>
        <dbReference type="PROSITE" id="PS50221"/>
    </source>
</evidence>
<dbReference type="Proteomes" id="UP000245119">
    <property type="component" value="Linkage Group LG6"/>
</dbReference>
<dbReference type="GO" id="GO:0004930">
    <property type="term" value="F:G protein-coupled receptor activity"/>
    <property type="evidence" value="ECO:0007669"/>
    <property type="project" value="InterPro"/>
</dbReference>
<evidence type="ECO:0000256" key="6">
    <source>
        <dbReference type="ARBA" id="ARBA00022737"/>
    </source>
</evidence>
<evidence type="ECO:0000256" key="9">
    <source>
        <dbReference type="ARBA" id="ARBA00023157"/>
    </source>
</evidence>
<dbReference type="Pfam" id="PF01825">
    <property type="entry name" value="GPS"/>
    <property type="match status" value="1"/>
</dbReference>
<dbReference type="CDD" id="cd15040">
    <property type="entry name" value="7tmB2_Adhesion"/>
    <property type="match status" value="1"/>
</dbReference>
<accession>A0A2T7P472</accession>
<evidence type="ECO:0000256" key="2">
    <source>
        <dbReference type="ARBA" id="ARBA00007343"/>
    </source>
</evidence>
<comment type="caution">
    <text evidence="16">The sequence shown here is derived from an EMBL/GenBank/DDBJ whole genome shotgun (WGS) entry which is preliminary data.</text>
</comment>
<dbReference type="Pfam" id="PF00002">
    <property type="entry name" value="7tm_2"/>
    <property type="match status" value="1"/>
</dbReference>
<evidence type="ECO:0000256" key="8">
    <source>
        <dbReference type="ARBA" id="ARBA00023136"/>
    </source>
</evidence>
<dbReference type="InterPro" id="IPR058808">
    <property type="entry name" value="GAIN_ADGRA2/3"/>
</dbReference>
<keyword evidence="4 12" id="KW-0812">Transmembrane</keyword>
<sequence length="1243" mass="136944">MLLAIVWCCLQFSGFAGCDIVCVADQDRAEVCRCPLYGQIHFECVEKNLTRIPTGLPATLTHLDLSYNHITTVKKGDFSGLEGLQILRLRRNKISSIDRGVFENLYSLQEIDLSGNQLVHILSAWFQHLPSIKLINVSNNQIRIIEKKAFLTLPASQYPVTVDLEGNDIACNCNIRALKKWIANIPKDVSSVSLVNLQCSNRKKDLKDMTDSDFPNCVGSELSVSESRGRCSTCSAASTHSSCDVTLSSCDAREPWCFSSVTYSNGSLSIQKGCTNMRDCLKAERNNSRWCSTSGSQGRGYMKCVFCCSGDLCNHDDQAGRTRSLVSFLTLLLSKPFQRYMMESFSTQRNIEKAFWTEQVSKLLENLPGIPVINTEVDFLSFSNESSKLRVDFLLRQTFVSDVNSSTVLTAVFRKVQASDVTGFLKNQSLSRIYVGSELNSSVLCPAEINSFLGHELLWPETDQDVTVRLPCNSPDEDSSANSFATRRCVMGNYGIARWGELQLQNCRMIRPGELRKLENVKINSDTVHGLLEQLDEVTRGQGNMTSQELVLVVNTLENSLAEGSALTVNTSVQAVVNVLSTLLTVDESQLQLAQEESKIPERILKAVEEIGASAPLTDGSLKVTTPNLIVLATLAEPAMFPGLALVAERDSDNQFQDDKVFLTDSTVSTPQSTNKVYLPPSLLSSVNSTSRIALSLFSSPVLFQAVEKSGKHDNMSSWTSNAHINSIVMAASVVNTSITDLTEPLHLTFTHINNWSGNRNCVFWQADDKSGEWSSRGCKVLTDLSSDNYTTCACDHMTNFALLMDVYSTGSHLSAADKKALSVISYAGCGISLLALTLTLLTYLLFRKLRRDNPSRILINLCAALLLSNLVFVAGMQDYTYSNEVACKAVAAILHFALLAGICWMAVEAFYMYLALVRVFKTYFTCFLLKCCLVGWGIPLVIVMLTLIVNKSDNYARLDSGICWLQGIAFHVAFVAPVCVVMAINFTAFALVVWQLMGVAQRALTKSDSFSTIQRLRGAVGVVILLGLTWIFAIFAIDLASVPFYYLFAIFNSLQGLFIFVFYCVLKRDARQAWKRKLPCLPEEEESVSSRAQTGTSSRSYSRDAVATTYVNSTSSAKDSDRDAKITSRAKNESTSSLLEENSDEASHEKDRNVSRRKLEEASNAASVPPTKGAHSLSGTEEKRELTAVSPIHRSPGGSNSTHICGNTLTDKEKDTSDRTATCTGSIVSHPDQTPERECSRL</sequence>
<evidence type="ECO:0000256" key="1">
    <source>
        <dbReference type="ARBA" id="ARBA00004141"/>
    </source>
</evidence>
<evidence type="ECO:0000313" key="16">
    <source>
        <dbReference type="EMBL" id="PVD28219.1"/>
    </source>
</evidence>
<feature type="signal peptide" evidence="13">
    <location>
        <begin position="1"/>
        <end position="18"/>
    </location>
</feature>
<evidence type="ECO:0000256" key="4">
    <source>
        <dbReference type="ARBA" id="ARBA00022692"/>
    </source>
</evidence>
<keyword evidence="17" id="KW-1185">Reference proteome</keyword>
<feature type="region of interest" description="Disordered" evidence="11">
    <location>
        <begin position="1113"/>
        <end position="1243"/>
    </location>
</feature>
<dbReference type="PROSITE" id="PS50261">
    <property type="entry name" value="G_PROTEIN_RECEP_F2_4"/>
    <property type="match status" value="1"/>
</dbReference>
<evidence type="ECO:0000256" key="5">
    <source>
        <dbReference type="ARBA" id="ARBA00022729"/>
    </source>
</evidence>
<feature type="compositionally biased region" description="Basic and acidic residues" evidence="11">
    <location>
        <begin position="1146"/>
        <end position="1162"/>
    </location>
</feature>
<feature type="transmembrane region" description="Helical" evidence="12">
    <location>
        <begin position="969"/>
        <end position="998"/>
    </location>
</feature>
<reference evidence="16 17" key="1">
    <citation type="submission" date="2018-04" db="EMBL/GenBank/DDBJ databases">
        <title>The genome of golden apple snail Pomacea canaliculata provides insight into stress tolerance and invasive adaptation.</title>
        <authorList>
            <person name="Liu C."/>
            <person name="Liu B."/>
            <person name="Ren Y."/>
            <person name="Zhang Y."/>
            <person name="Wang H."/>
            <person name="Li S."/>
            <person name="Jiang F."/>
            <person name="Yin L."/>
            <person name="Zhang G."/>
            <person name="Qian W."/>
            <person name="Fan W."/>
        </authorList>
    </citation>
    <scope>NUCLEOTIDE SEQUENCE [LARGE SCALE GENOMIC DNA]</scope>
    <source>
        <strain evidence="16">SZHN2017</strain>
        <tissue evidence="16">Muscle</tissue>
    </source>
</reference>
<comment type="similarity">
    <text evidence="2">Belongs to the G-protein coupled receptor 2 family. Adhesion G-protein coupled receptor (ADGR) subfamily.</text>
</comment>
<feature type="compositionally biased region" description="Basic and acidic residues" evidence="11">
    <location>
        <begin position="1234"/>
        <end position="1243"/>
    </location>
</feature>
<evidence type="ECO:0000256" key="10">
    <source>
        <dbReference type="ARBA" id="ARBA00023180"/>
    </source>
</evidence>
<evidence type="ECO:0000256" key="7">
    <source>
        <dbReference type="ARBA" id="ARBA00022989"/>
    </source>
</evidence>
<dbReference type="OrthoDB" id="5961629at2759"/>
<dbReference type="InterPro" id="IPR000832">
    <property type="entry name" value="GPCR_2_secretin-like"/>
</dbReference>
<protein>
    <recommendedName>
        <fullName evidence="18">G-protein coupled receptors family 2 profile 2 domain-containing protein</fullName>
    </recommendedName>
</protein>
<dbReference type="Pfam" id="PF26588">
    <property type="entry name" value="GAIN_ADGRA3"/>
    <property type="match status" value="1"/>
</dbReference>
<dbReference type="GO" id="GO:0007166">
    <property type="term" value="P:cell surface receptor signaling pathway"/>
    <property type="evidence" value="ECO:0007669"/>
    <property type="project" value="InterPro"/>
</dbReference>
<dbReference type="PROSITE" id="PS50221">
    <property type="entry name" value="GAIN_B"/>
    <property type="match status" value="1"/>
</dbReference>
<dbReference type="SUPFAM" id="SSF81321">
    <property type="entry name" value="Family A G protein-coupled receptor-like"/>
    <property type="match status" value="1"/>
</dbReference>
<feature type="transmembrane region" description="Helical" evidence="12">
    <location>
        <begin position="928"/>
        <end position="949"/>
    </location>
</feature>
<keyword evidence="3" id="KW-0433">Leucine-rich repeat</keyword>
<dbReference type="Gene3D" id="2.60.220.50">
    <property type="match status" value="1"/>
</dbReference>
<feature type="transmembrane region" description="Helical" evidence="12">
    <location>
        <begin position="824"/>
        <end position="847"/>
    </location>
</feature>
<dbReference type="InterPro" id="IPR017981">
    <property type="entry name" value="GPCR_2-like_7TM"/>
</dbReference>
<name>A0A2T7P472_POMCA</name>
<dbReference type="InterPro" id="IPR003591">
    <property type="entry name" value="Leu-rich_rpt_typical-subtyp"/>
</dbReference>
<feature type="compositionally biased region" description="Polar residues" evidence="11">
    <location>
        <begin position="1198"/>
        <end position="1210"/>
    </location>
</feature>
<dbReference type="PRINTS" id="PR00249">
    <property type="entry name" value="GPCRSECRETIN"/>
</dbReference>
<dbReference type="PANTHER" id="PTHR45692:SF1">
    <property type="entry name" value="G-PROTEIN COUPLED RECEPTORS FAMILY 2 PROFILE 2 DOMAIN-CONTAINING PROTEIN"/>
    <property type="match status" value="1"/>
</dbReference>
<dbReference type="InterPro" id="IPR001611">
    <property type="entry name" value="Leu-rich_rpt"/>
</dbReference>
<dbReference type="Gene3D" id="1.20.1070.10">
    <property type="entry name" value="Rhodopsin 7-helix transmembrane proteins"/>
    <property type="match status" value="1"/>
</dbReference>
<feature type="domain" description="GAIN-B" evidence="14">
    <location>
        <begin position="652"/>
        <end position="811"/>
    </location>
</feature>
<dbReference type="CDD" id="cd00117">
    <property type="entry name" value="TFP"/>
    <property type="match status" value="1"/>
</dbReference>
<dbReference type="InterPro" id="IPR046338">
    <property type="entry name" value="GAIN_dom_sf"/>
</dbReference>
<keyword evidence="6" id="KW-0677">Repeat</keyword>
<dbReference type="SMART" id="SM00303">
    <property type="entry name" value="GPS"/>
    <property type="match status" value="1"/>
</dbReference>
<keyword evidence="8 12" id="KW-0472">Membrane</keyword>
<feature type="transmembrane region" description="Helical" evidence="12">
    <location>
        <begin position="859"/>
        <end position="878"/>
    </location>
</feature>
<dbReference type="PANTHER" id="PTHR45692">
    <property type="entry name" value="G_PROTEIN_RECEP_F2_4 DOMAIN-CONTAINING PROTEIN"/>
    <property type="match status" value="1"/>
</dbReference>
<keyword evidence="7 12" id="KW-1133">Transmembrane helix</keyword>
<dbReference type="PROSITE" id="PS51450">
    <property type="entry name" value="LRR"/>
    <property type="match status" value="1"/>
</dbReference>
<dbReference type="InterPro" id="IPR000203">
    <property type="entry name" value="GPS"/>
</dbReference>
<feature type="domain" description="G-protein coupled receptors family 2 profile 2" evidence="15">
    <location>
        <begin position="822"/>
        <end position="1068"/>
    </location>
</feature>
<evidence type="ECO:0000313" key="17">
    <source>
        <dbReference type="Proteomes" id="UP000245119"/>
    </source>
</evidence>
<evidence type="ECO:0000256" key="12">
    <source>
        <dbReference type="SAM" id="Phobius"/>
    </source>
</evidence>
<evidence type="ECO:0000256" key="3">
    <source>
        <dbReference type="ARBA" id="ARBA00022614"/>
    </source>
</evidence>
<organism evidence="16 17">
    <name type="scientific">Pomacea canaliculata</name>
    <name type="common">Golden apple snail</name>
    <dbReference type="NCBI Taxonomy" id="400727"/>
    <lineage>
        <taxon>Eukaryota</taxon>
        <taxon>Metazoa</taxon>
        <taxon>Spiralia</taxon>
        <taxon>Lophotrochozoa</taxon>
        <taxon>Mollusca</taxon>
        <taxon>Gastropoda</taxon>
        <taxon>Caenogastropoda</taxon>
        <taxon>Architaenioglossa</taxon>
        <taxon>Ampullarioidea</taxon>
        <taxon>Ampullariidae</taxon>
        <taxon>Pomacea</taxon>
    </lineage>
</organism>
<evidence type="ECO:0008006" key="18">
    <source>
        <dbReference type="Google" id="ProtNLM"/>
    </source>
</evidence>
<dbReference type="AlphaFoldDB" id="A0A2T7P472"/>
<feature type="compositionally biased region" description="Basic and acidic residues" evidence="11">
    <location>
        <begin position="1119"/>
        <end position="1133"/>
    </location>
</feature>
<dbReference type="InterPro" id="IPR057244">
    <property type="entry name" value="GAIN_B"/>
</dbReference>
<dbReference type="EMBL" id="PZQS01000006">
    <property type="protein sequence ID" value="PVD28219.1"/>
    <property type="molecule type" value="Genomic_DNA"/>
</dbReference>
<dbReference type="InterPro" id="IPR032675">
    <property type="entry name" value="LRR_dom_sf"/>
</dbReference>
<dbReference type="STRING" id="400727.A0A2T7P472"/>